<dbReference type="PANTHER" id="PTHR30349">
    <property type="entry name" value="PHAGE INTEGRASE-RELATED"/>
    <property type="match status" value="1"/>
</dbReference>
<keyword evidence="3" id="KW-0233">DNA recombination</keyword>
<dbReference type="InterPro" id="IPR002104">
    <property type="entry name" value="Integrase_catalytic"/>
</dbReference>
<keyword evidence="1" id="KW-0229">DNA integration</keyword>
<organism evidence="8 9">
    <name type="scientific">Halorubrum ezzemoulense</name>
    <name type="common">Halorubrum chaoviator</name>
    <dbReference type="NCBI Taxonomy" id="337243"/>
    <lineage>
        <taxon>Archaea</taxon>
        <taxon>Methanobacteriati</taxon>
        <taxon>Methanobacteriota</taxon>
        <taxon>Stenosarchaea group</taxon>
        <taxon>Halobacteria</taxon>
        <taxon>Halobacteriales</taxon>
        <taxon>Haloferacaceae</taxon>
        <taxon>Halorubrum</taxon>
    </lineage>
</organism>
<feature type="compositionally biased region" description="Low complexity" evidence="5">
    <location>
        <begin position="11"/>
        <end position="32"/>
    </location>
</feature>
<evidence type="ECO:0000256" key="4">
    <source>
        <dbReference type="PROSITE-ProRule" id="PRU01248"/>
    </source>
</evidence>
<feature type="domain" description="Tyr recombinase" evidence="6">
    <location>
        <begin position="198"/>
        <end position="413"/>
    </location>
</feature>
<dbReference type="InterPro" id="IPR010998">
    <property type="entry name" value="Integrase_recombinase_N"/>
</dbReference>
<name>A0A256IWI2_HALEZ</name>
<evidence type="ECO:0000313" key="8">
    <source>
        <dbReference type="EMBL" id="OYR60492.1"/>
    </source>
</evidence>
<reference evidence="8 9" key="1">
    <citation type="journal article" date="2014" name="Front. Microbiol.">
        <title>Population and genomic analysis of the genus Halorubrum.</title>
        <authorList>
            <person name="Fullmer M.S."/>
            <person name="Soucy S.M."/>
            <person name="Swithers K.S."/>
            <person name="Makkay A.M."/>
            <person name="Wheeler R."/>
            <person name="Ventosa A."/>
            <person name="Gogarten J.P."/>
            <person name="Papke R.T."/>
        </authorList>
    </citation>
    <scope>NUCLEOTIDE SEQUENCE [LARGE SCALE GENOMIC DNA]</scope>
    <source>
        <strain evidence="8 9">Ga36</strain>
    </source>
</reference>
<evidence type="ECO:0000313" key="9">
    <source>
        <dbReference type="Proteomes" id="UP000215731"/>
    </source>
</evidence>
<evidence type="ECO:0000256" key="2">
    <source>
        <dbReference type="ARBA" id="ARBA00023125"/>
    </source>
</evidence>
<accession>A0A256IWI2</accession>
<feature type="domain" description="Core-binding (CB)" evidence="7">
    <location>
        <begin position="90"/>
        <end position="174"/>
    </location>
</feature>
<gene>
    <name evidence="8" type="ORF">DJ80_15335</name>
</gene>
<dbReference type="EMBL" id="NHOZ01000142">
    <property type="protein sequence ID" value="OYR60492.1"/>
    <property type="molecule type" value="Genomic_DNA"/>
</dbReference>
<dbReference type="InterPro" id="IPR011010">
    <property type="entry name" value="DNA_brk_join_enz"/>
</dbReference>
<dbReference type="PROSITE" id="PS51900">
    <property type="entry name" value="CB"/>
    <property type="match status" value="1"/>
</dbReference>
<dbReference type="PROSITE" id="PS51898">
    <property type="entry name" value="TYR_RECOMBINASE"/>
    <property type="match status" value="1"/>
</dbReference>
<evidence type="ECO:0000256" key="5">
    <source>
        <dbReference type="SAM" id="MobiDB-lite"/>
    </source>
</evidence>
<dbReference type="GO" id="GO:0003677">
    <property type="term" value="F:DNA binding"/>
    <property type="evidence" value="ECO:0007669"/>
    <property type="project" value="UniProtKB-UniRule"/>
</dbReference>
<dbReference type="InterPro" id="IPR013762">
    <property type="entry name" value="Integrase-like_cat_sf"/>
</dbReference>
<keyword evidence="2 4" id="KW-0238">DNA-binding</keyword>
<dbReference type="PANTHER" id="PTHR30349:SF41">
    <property type="entry name" value="INTEGRASE_RECOMBINASE PROTEIN MJ0367-RELATED"/>
    <property type="match status" value="1"/>
</dbReference>
<proteinExistence type="predicted"/>
<comment type="caution">
    <text evidence="8">The sequence shown here is derived from an EMBL/GenBank/DDBJ whole genome shotgun (WGS) entry which is preliminary data.</text>
</comment>
<dbReference type="Proteomes" id="UP000215731">
    <property type="component" value="Unassembled WGS sequence"/>
</dbReference>
<dbReference type="Pfam" id="PF02899">
    <property type="entry name" value="Phage_int_SAM_1"/>
    <property type="match status" value="1"/>
</dbReference>
<dbReference type="GO" id="GO:0006310">
    <property type="term" value="P:DNA recombination"/>
    <property type="evidence" value="ECO:0007669"/>
    <property type="project" value="UniProtKB-KW"/>
</dbReference>
<feature type="region of interest" description="Disordered" evidence="5">
    <location>
        <begin position="1"/>
        <end position="41"/>
    </location>
</feature>
<dbReference type="InterPro" id="IPR044068">
    <property type="entry name" value="CB"/>
</dbReference>
<evidence type="ECO:0000259" key="7">
    <source>
        <dbReference type="PROSITE" id="PS51900"/>
    </source>
</evidence>
<sequence>MTRRSSRRSTRASSRPTTRSSSRHAAISASPRKTSTAARWSRRDAVGLPGVRLHGERVRERLDVSELRLLPRSVTRDAEHGSMSREAPEFTPREAVERWIDRQRLDKASMTVKGYSGRLKHFVDWSEEEGVESMEELTAWDIESYETARRSRDLATITLRNELLTFRQFLEYFASIGVVGDDLPEKVDLPNVRKSEQTDDTFLGEEHARSLLEAYRNGETSFDRGHAFLELAWYTGARMGAIRGLNLSDVDLEGGHVHLRHEPDKDTPLKNTVDGERVVGISENVCDALRKYVRESRIDSTDEYGDRPLFTTAHGRISRNAMRTTSYYATVPCRFGDCPHDKSRETCEFFSVNQASKCPSSRSPHQIRSGSITWQLNRGLRADVVSERVNASVDVIEDHYDQASPLHEFQQRREQHLNKLRFDEDDQNE</sequence>
<dbReference type="GO" id="GO:0015074">
    <property type="term" value="P:DNA integration"/>
    <property type="evidence" value="ECO:0007669"/>
    <property type="project" value="UniProtKB-KW"/>
</dbReference>
<dbReference type="SUPFAM" id="SSF56349">
    <property type="entry name" value="DNA breaking-rejoining enzymes"/>
    <property type="match status" value="1"/>
</dbReference>
<dbReference type="InterPro" id="IPR050090">
    <property type="entry name" value="Tyrosine_recombinase_XerCD"/>
</dbReference>
<dbReference type="Pfam" id="PF00589">
    <property type="entry name" value="Phage_integrase"/>
    <property type="match status" value="1"/>
</dbReference>
<feature type="compositionally biased region" description="Basic residues" evidence="5">
    <location>
        <begin position="1"/>
        <end position="10"/>
    </location>
</feature>
<dbReference type="AlphaFoldDB" id="A0A256IWI2"/>
<evidence type="ECO:0000256" key="1">
    <source>
        <dbReference type="ARBA" id="ARBA00022908"/>
    </source>
</evidence>
<evidence type="ECO:0000256" key="3">
    <source>
        <dbReference type="ARBA" id="ARBA00023172"/>
    </source>
</evidence>
<dbReference type="CDD" id="cd00397">
    <property type="entry name" value="DNA_BRE_C"/>
    <property type="match status" value="1"/>
</dbReference>
<dbReference type="InterPro" id="IPR004107">
    <property type="entry name" value="Integrase_SAM-like_N"/>
</dbReference>
<evidence type="ECO:0008006" key="10">
    <source>
        <dbReference type="Google" id="ProtNLM"/>
    </source>
</evidence>
<protein>
    <recommendedName>
        <fullName evidence="10">Integrase</fullName>
    </recommendedName>
</protein>
<dbReference type="Gene3D" id="1.10.150.130">
    <property type="match status" value="1"/>
</dbReference>
<evidence type="ECO:0000259" key="6">
    <source>
        <dbReference type="PROSITE" id="PS51898"/>
    </source>
</evidence>
<dbReference type="Gene3D" id="1.10.443.10">
    <property type="entry name" value="Intergrase catalytic core"/>
    <property type="match status" value="1"/>
</dbReference>